<sequence>MSTWSQVLSVGATALLIGGGVGAGTYATIDEPDPAHYAIATTAEAPRLQLTNPDGLLTPADQAQLEQNLQRIDHPEVVRTIHILAFNNAENTRENINDTIEEYFRAHYPDEILDKHGFRDGTLVLAVDMAHRHHAIYAADDVADVLDLHSESSRVSSVIDAMVPGLQSNNVPAALFAGASLAMDTAGLQQERYESAVDDRTWGGIGAGMVAGALAGVVGGTGVALRNRHRRLVEQAREDYSLVTKEYADLAGRLDGIDVRANSLTSAFADAELRRQWGDVRDRFLKLHDTVSGAGGISSIPISDDAAAYRARKQLADAAETLTHTSHAEDNINRLFNIEQGDTTTRRTDLARLSRDITKARTSINDATLRQELVSLEERVRQLDADPASPTFLDDYLHLLSDYRIILDAVKDKEFSDVKDRHKLTTPAIYDKDYWYPTYIPFVAMQSWHNTNVAAANSAASSSSSGVNTTFSSGFTAAGGSGSF</sequence>
<gene>
    <name evidence="1" type="ORF">JMN37_05125</name>
</gene>
<keyword evidence="2" id="KW-1185">Reference proteome</keyword>
<comment type="caution">
    <text evidence="1">The sequence shown here is derived from an EMBL/GenBank/DDBJ whole genome shotgun (WGS) entry which is preliminary data.</text>
</comment>
<dbReference type="EMBL" id="JAEUWV010000004">
    <property type="protein sequence ID" value="MCO6394362.1"/>
    <property type="molecule type" value="Genomic_DNA"/>
</dbReference>
<dbReference type="AlphaFoldDB" id="A0AAW5HXU8"/>
<reference evidence="1 2" key="1">
    <citation type="submission" date="2021-01" db="EMBL/GenBank/DDBJ databases">
        <title>Identification and Characterization of Corynebacterium sp.</title>
        <authorList>
            <person name="Luo Q."/>
            <person name="Qu P."/>
            <person name="Chen Q."/>
        </authorList>
    </citation>
    <scope>NUCLEOTIDE SEQUENCE [LARGE SCALE GENOMIC DNA]</scope>
    <source>
        <strain evidence="1 2">MC-18</strain>
    </source>
</reference>
<dbReference type="Proteomes" id="UP001205920">
    <property type="component" value="Unassembled WGS sequence"/>
</dbReference>
<evidence type="ECO:0000313" key="2">
    <source>
        <dbReference type="Proteomes" id="UP001205920"/>
    </source>
</evidence>
<evidence type="ECO:0000313" key="1">
    <source>
        <dbReference type="EMBL" id="MCO6394362.1"/>
    </source>
</evidence>
<accession>A0AAW5HXU8</accession>
<dbReference type="RefSeq" id="WP_252931236.1">
    <property type="nucleotide sequence ID" value="NZ_JAEUWV010000004.1"/>
</dbReference>
<name>A0AAW5HXU8_9CORY</name>
<proteinExistence type="predicted"/>
<dbReference type="Gene3D" id="3.10.310.50">
    <property type="match status" value="1"/>
</dbReference>
<organism evidence="1 2">
    <name type="scientific">Corynebacterium lipophilum</name>
    <dbReference type="NCBI Taxonomy" id="2804918"/>
    <lineage>
        <taxon>Bacteria</taxon>
        <taxon>Bacillati</taxon>
        <taxon>Actinomycetota</taxon>
        <taxon>Actinomycetes</taxon>
        <taxon>Mycobacteriales</taxon>
        <taxon>Corynebacteriaceae</taxon>
        <taxon>Corynebacterium</taxon>
    </lineage>
</organism>
<protein>
    <submittedName>
        <fullName evidence="1">DUF5129 domain-containing protein</fullName>
    </submittedName>
</protein>